<evidence type="ECO:0000313" key="2">
    <source>
        <dbReference type="Proteomes" id="UP000632138"/>
    </source>
</evidence>
<gene>
    <name evidence="1" type="ORF">JIG36_45335</name>
</gene>
<comment type="caution">
    <text evidence="1">The sequence shown here is derived from an EMBL/GenBank/DDBJ whole genome shotgun (WGS) entry which is preliminary data.</text>
</comment>
<evidence type="ECO:0000313" key="1">
    <source>
        <dbReference type="EMBL" id="MBM2622748.1"/>
    </source>
</evidence>
<name>A0ABS2ATN5_9ACTN</name>
<dbReference type="InterPro" id="IPR018697">
    <property type="entry name" value="DUF2199"/>
</dbReference>
<keyword evidence="2" id="KW-1185">Reference proteome</keyword>
<dbReference type="Pfam" id="PF09965">
    <property type="entry name" value="DUF2199"/>
    <property type="match status" value="1"/>
</dbReference>
<sequence>MLPGVDDQTWYCGSCSEPHHGLPFSYGSPAPAYWRPELEEDERSVLEGEICVIQAEHYFVRTRLVIPVLDAGNDFDWGVWVSLSRDNFRRMLDKWDTPGRDSEPPYFGWLSTELPAYDVPTLNLKTNLHHEPVGTRPHIELEPTDHPLAVEQRTGITTERVREIATLLLHPPA</sequence>
<accession>A0ABS2ATN5</accession>
<organism evidence="1 2">
    <name type="scientific">Paractinoplanes ovalisporus</name>
    <dbReference type="NCBI Taxonomy" id="2810368"/>
    <lineage>
        <taxon>Bacteria</taxon>
        <taxon>Bacillati</taxon>
        <taxon>Actinomycetota</taxon>
        <taxon>Actinomycetes</taxon>
        <taxon>Micromonosporales</taxon>
        <taxon>Micromonosporaceae</taxon>
        <taxon>Paractinoplanes</taxon>
    </lineage>
</organism>
<protein>
    <submittedName>
        <fullName evidence="1">DUF2199 domain-containing protein</fullName>
    </submittedName>
</protein>
<dbReference type="EMBL" id="JAENHP010000028">
    <property type="protein sequence ID" value="MBM2622748.1"/>
    <property type="molecule type" value="Genomic_DNA"/>
</dbReference>
<dbReference type="Proteomes" id="UP000632138">
    <property type="component" value="Unassembled WGS sequence"/>
</dbReference>
<proteinExistence type="predicted"/>
<reference evidence="1 2" key="1">
    <citation type="submission" date="2021-01" db="EMBL/GenBank/DDBJ databases">
        <title>Actinoplanes sp. nov. LDG1-06 isolated from lichen.</title>
        <authorList>
            <person name="Saeng-In P."/>
            <person name="Phongsopitanun W."/>
            <person name="Kanchanasin P."/>
            <person name="Yuki M."/>
            <person name="Kudo T."/>
            <person name="Ohkuma M."/>
            <person name="Tanasupawat S."/>
        </authorList>
    </citation>
    <scope>NUCLEOTIDE SEQUENCE [LARGE SCALE GENOMIC DNA]</scope>
    <source>
        <strain evidence="1 2">LDG1-06</strain>
    </source>
</reference>